<comment type="caution">
    <text evidence="1">The sequence shown here is derived from an EMBL/GenBank/DDBJ whole genome shotgun (WGS) entry which is preliminary data.</text>
</comment>
<dbReference type="AlphaFoldDB" id="A0A9D4LZ00"/>
<organism evidence="1 2">
    <name type="scientific">Dreissena polymorpha</name>
    <name type="common">Zebra mussel</name>
    <name type="synonym">Mytilus polymorpha</name>
    <dbReference type="NCBI Taxonomy" id="45954"/>
    <lineage>
        <taxon>Eukaryota</taxon>
        <taxon>Metazoa</taxon>
        <taxon>Spiralia</taxon>
        <taxon>Lophotrochozoa</taxon>
        <taxon>Mollusca</taxon>
        <taxon>Bivalvia</taxon>
        <taxon>Autobranchia</taxon>
        <taxon>Heteroconchia</taxon>
        <taxon>Euheterodonta</taxon>
        <taxon>Imparidentia</taxon>
        <taxon>Neoheterodontei</taxon>
        <taxon>Myida</taxon>
        <taxon>Dreissenoidea</taxon>
        <taxon>Dreissenidae</taxon>
        <taxon>Dreissena</taxon>
    </lineage>
</organism>
<dbReference type="EMBL" id="JAIWYP010000002">
    <property type="protein sequence ID" value="KAH3866785.1"/>
    <property type="molecule type" value="Genomic_DNA"/>
</dbReference>
<proteinExistence type="predicted"/>
<keyword evidence="2" id="KW-1185">Reference proteome</keyword>
<sequence>MSGDSKMSWTYLRGKKGLMESYVQMAISSRVYFMLLMPPCVFISTAIACPREGTGHSTYDVNIDSSSSSSLYLLASATTCWTTALELCSFSG</sequence>
<reference evidence="1" key="2">
    <citation type="submission" date="2020-11" db="EMBL/GenBank/DDBJ databases">
        <authorList>
            <person name="McCartney M.A."/>
            <person name="Auch B."/>
            <person name="Kono T."/>
            <person name="Mallez S."/>
            <person name="Becker A."/>
            <person name="Gohl D.M."/>
            <person name="Silverstein K.A.T."/>
            <person name="Koren S."/>
            <person name="Bechman K.B."/>
            <person name="Herman A."/>
            <person name="Abrahante J.E."/>
            <person name="Garbe J."/>
        </authorList>
    </citation>
    <scope>NUCLEOTIDE SEQUENCE</scope>
    <source>
        <strain evidence="1">Duluth1</strain>
        <tissue evidence="1">Whole animal</tissue>
    </source>
</reference>
<protein>
    <submittedName>
        <fullName evidence="1">Uncharacterized protein</fullName>
    </submittedName>
</protein>
<gene>
    <name evidence="1" type="ORF">DPMN_029894</name>
</gene>
<evidence type="ECO:0000313" key="2">
    <source>
        <dbReference type="Proteomes" id="UP000828390"/>
    </source>
</evidence>
<dbReference type="Proteomes" id="UP000828390">
    <property type="component" value="Unassembled WGS sequence"/>
</dbReference>
<name>A0A9D4LZ00_DREPO</name>
<evidence type="ECO:0000313" key="1">
    <source>
        <dbReference type="EMBL" id="KAH3866785.1"/>
    </source>
</evidence>
<accession>A0A9D4LZ00</accession>
<reference evidence="1" key="1">
    <citation type="journal article" date="2019" name="bioRxiv">
        <title>The Genome of the Zebra Mussel, Dreissena polymorpha: A Resource for Invasive Species Research.</title>
        <authorList>
            <person name="McCartney M.A."/>
            <person name="Auch B."/>
            <person name="Kono T."/>
            <person name="Mallez S."/>
            <person name="Zhang Y."/>
            <person name="Obille A."/>
            <person name="Becker A."/>
            <person name="Abrahante J.E."/>
            <person name="Garbe J."/>
            <person name="Badalamenti J.P."/>
            <person name="Herman A."/>
            <person name="Mangelson H."/>
            <person name="Liachko I."/>
            <person name="Sullivan S."/>
            <person name="Sone E.D."/>
            <person name="Koren S."/>
            <person name="Silverstein K.A.T."/>
            <person name="Beckman K.B."/>
            <person name="Gohl D.M."/>
        </authorList>
    </citation>
    <scope>NUCLEOTIDE SEQUENCE</scope>
    <source>
        <strain evidence="1">Duluth1</strain>
        <tissue evidence="1">Whole animal</tissue>
    </source>
</reference>